<comment type="caution">
    <text evidence="3">The sequence shown here is derived from an EMBL/GenBank/DDBJ whole genome shotgun (WGS) entry which is preliminary data.</text>
</comment>
<organism evidence="3">
    <name type="scientific">Tanacetum cinerariifolium</name>
    <name type="common">Dalmatian daisy</name>
    <name type="synonym">Chrysanthemum cinerariifolium</name>
    <dbReference type="NCBI Taxonomy" id="118510"/>
    <lineage>
        <taxon>Eukaryota</taxon>
        <taxon>Viridiplantae</taxon>
        <taxon>Streptophyta</taxon>
        <taxon>Embryophyta</taxon>
        <taxon>Tracheophyta</taxon>
        <taxon>Spermatophyta</taxon>
        <taxon>Magnoliopsida</taxon>
        <taxon>eudicotyledons</taxon>
        <taxon>Gunneridae</taxon>
        <taxon>Pentapetalae</taxon>
        <taxon>asterids</taxon>
        <taxon>campanulids</taxon>
        <taxon>Asterales</taxon>
        <taxon>Asteraceae</taxon>
        <taxon>Asteroideae</taxon>
        <taxon>Anthemideae</taxon>
        <taxon>Anthemidinae</taxon>
        <taxon>Tanacetum</taxon>
    </lineage>
</organism>
<dbReference type="PANTHER" id="PTHR11439:SF495">
    <property type="entry name" value="REVERSE TRANSCRIPTASE, RNA-DEPENDENT DNA POLYMERASE-RELATED"/>
    <property type="match status" value="1"/>
</dbReference>
<feature type="region of interest" description="Disordered" evidence="1">
    <location>
        <begin position="1189"/>
        <end position="1209"/>
    </location>
</feature>
<feature type="region of interest" description="Disordered" evidence="1">
    <location>
        <begin position="1392"/>
        <end position="1484"/>
    </location>
</feature>
<evidence type="ECO:0000313" key="3">
    <source>
        <dbReference type="EMBL" id="GEV26120.1"/>
    </source>
</evidence>
<feature type="compositionally biased region" description="Polar residues" evidence="1">
    <location>
        <begin position="1104"/>
        <end position="1125"/>
    </location>
</feature>
<dbReference type="EMBL" id="BKCJ010018701">
    <property type="protein sequence ID" value="GEV26120.1"/>
    <property type="molecule type" value="Genomic_DNA"/>
</dbReference>
<sequence length="1641" mass="185548">MNKAKRVRFTEPVTSSRNTNTNKTSSSNLVSNKHALSSTGVKPSTSASGSQPSGNTKKDTIQRPPSSTQKNKVEAHLRTVKSSLKNKNCTIEPKGTAILQHSKLNTNSELICVKCNGCMLYDNHDLLVPNVINDVNARAKSRSVKKSTMEFGNDHVAKIMGYGDYEIRNVSISRVYYVEGLGHNLFLVWQFCDSNLKVAFCQHTCFIRNLKDVVATACYTQTCSIIHLRHGKTPYELLQNKPPDLSFLHEFGALCYPTNDRENLGKLQPKADFRNRTYEMNPTTISLGLVPNPPPSTWFVPPSRTDWDRLFQPRFDKLLTPTTSVDHPAPKVIAPMAEVVASEPAASTGSPSSTTVNQDAPSPSNSQTTPEAQTPVISNDVEKDNHDSDVAHMNNNPFFGVEESPKTPTFCDDPLHESLQEDLTSQGSSTNIRQTHTLFESLVEPKNIKQAMSEPSWIDAMQEKLHEFERLQVWELVLCLDKVLLIKLKWIYKVNTDEFGEVLKNKARLVAQGFRQEEGIDFEELFAPVSKIEAIRIFIANVAHKNMTIFQMDVKTTFLIVSLKKRFTFLNQKDLLIRTTHRMCTSLKRLSMVSNKHHVHGLQISQSPRGIFINQSKYAYEIVKKYGMLSSDYVDKPLVEKSKLDEDLQGKPVDATLYRSMIGSLMYLTSSRPDLTYAVCLCARYQAKPTEKHLNAVKRIFRYLKGTINMGLWYSKDTSMSLTAYADADHAGCKDTRRTVTPPLPLNNRHSHCHPMPQHHYDTTTIITTANTTKGALVLLSHHQIMDTIKAQQKALDDELVAPANHPPFEEEVISFIRDLGHTGEIKMLSIVNVNHMHQPWRSFTAIVNKCLSGKTTTLESLRLSRAQIHLGMYHNKNGDYVYLLWEDLVFQVDNKNSKKNNDMHYPRFTKVIINYFMAKDKAIPRRNKMVWHFARYDSMFTIIRVISKHQDTKLYDALLPQHLTNQAMLESEAYKTYHAYATSEKIPKPKYVQNKADSDTSPKKKHVQAPKGKRLKATANIKITTKRSKIQFHSSHASGSGADEGTSVSPGVPDVPTYDSDDEQISWKLSDNKYDDDADSKGNDDQDDDNEHTESDNDGSDLRVQTPSHFESTNDEAYNVTQGVNVEEEKLDEDKTNEEEKDVDKLYSDVNINLEGRDTEMTNASLINVQATQVIKDTHVIMTNVTPDAQQQSSSISSGFISNMLNPNPDTVPPPTIVSSTSLQNLPTFGSLFKIEDRVKALKNDFSKFKQTNLLTETVLSIPDIVDTYLTNKMNEAIKTAVQLQLDRLKDETQAKNEDFINKLAKNIKKIIKEQVKVQVKEKVSKILPRIKKLVNNQIESKVLTRSSNEAKTSHAVATNLSKLELKKIPIDKMEIILDTYGDTVTIKRRRDDEDDDKEPSAGSNWGSKRRRAGKEPESTSEPKEKTSKSTGKFTKGSKSHQKSTSKFAQVEEPIRTVENLEEPSSQEFDTGFTEDQPVEEASQHPNWFQKLAKPPTPDHDWNKTLPAAHGPIQPCINNLAWKDDSRDSFNDLMDTPLDISAFVMNRLKVDTLTPELLAGITFQLMKGSCKSLVELEYFFEEVYKETTDHLDWNNPEGQQYPHDMHKPLPLIPNSQGRNVIPFNHLIKNDIAYLRGDDSS</sequence>
<dbReference type="InterPro" id="IPR013103">
    <property type="entry name" value="RVT_2"/>
</dbReference>
<feature type="compositionally biased region" description="Low complexity" evidence="1">
    <location>
        <begin position="14"/>
        <end position="32"/>
    </location>
</feature>
<feature type="compositionally biased region" description="Basic and acidic residues" evidence="1">
    <location>
        <begin position="1415"/>
        <end position="1429"/>
    </location>
</feature>
<feature type="region of interest" description="Disordered" evidence="1">
    <location>
        <begin position="1"/>
        <end position="75"/>
    </location>
</feature>
<feature type="region of interest" description="Disordered" evidence="1">
    <location>
        <begin position="989"/>
        <end position="1143"/>
    </location>
</feature>
<proteinExistence type="predicted"/>
<dbReference type="PANTHER" id="PTHR11439">
    <property type="entry name" value="GAG-POL-RELATED RETROTRANSPOSON"/>
    <property type="match status" value="1"/>
</dbReference>
<protein>
    <recommendedName>
        <fullName evidence="2">Reverse transcriptase Ty1/copia-type domain-containing protein</fullName>
    </recommendedName>
</protein>
<feature type="compositionally biased region" description="Polar residues" evidence="1">
    <location>
        <begin position="1200"/>
        <end position="1209"/>
    </location>
</feature>
<name>A0A699GQ05_TANCI</name>
<evidence type="ECO:0000256" key="1">
    <source>
        <dbReference type="SAM" id="MobiDB-lite"/>
    </source>
</evidence>
<feature type="compositionally biased region" description="Low complexity" evidence="1">
    <location>
        <begin position="342"/>
        <end position="355"/>
    </location>
</feature>
<feature type="compositionally biased region" description="Basic residues" evidence="1">
    <location>
        <begin position="1004"/>
        <end position="1017"/>
    </location>
</feature>
<reference evidence="3" key="1">
    <citation type="journal article" date="2019" name="Sci. Rep.">
        <title>Draft genome of Tanacetum cinerariifolium, the natural source of mosquito coil.</title>
        <authorList>
            <person name="Yamashiro T."/>
            <person name="Shiraishi A."/>
            <person name="Satake H."/>
            <person name="Nakayama K."/>
        </authorList>
    </citation>
    <scope>NUCLEOTIDE SEQUENCE</scope>
</reference>
<feature type="region of interest" description="Disordered" evidence="1">
    <location>
        <begin position="342"/>
        <end position="373"/>
    </location>
</feature>
<gene>
    <name evidence="3" type="ORF">Tci_098097</name>
</gene>
<feature type="compositionally biased region" description="Polar residues" evidence="1">
    <location>
        <begin position="34"/>
        <end position="55"/>
    </location>
</feature>
<feature type="domain" description="Reverse transcriptase Ty1/copia-type" evidence="2">
    <location>
        <begin position="472"/>
        <end position="566"/>
    </location>
</feature>
<feature type="compositionally biased region" description="Acidic residues" evidence="1">
    <location>
        <begin position="1130"/>
        <end position="1142"/>
    </location>
</feature>
<feature type="compositionally biased region" description="Basic and acidic residues" evidence="1">
    <location>
        <begin position="1071"/>
        <end position="1085"/>
    </location>
</feature>
<evidence type="ECO:0000259" key="2">
    <source>
        <dbReference type="Pfam" id="PF07727"/>
    </source>
</evidence>
<dbReference type="Pfam" id="PF07727">
    <property type="entry name" value="RVT_2"/>
    <property type="match status" value="1"/>
</dbReference>
<accession>A0A699GQ05</accession>
<feature type="compositionally biased region" description="Acidic residues" evidence="1">
    <location>
        <begin position="1086"/>
        <end position="1100"/>
    </location>
</feature>
<feature type="compositionally biased region" description="Polar residues" evidence="1">
    <location>
        <begin position="356"/>
        <end position="373"/>
    </location>
</feature>